<accession>A0A7T2S1X5</accession>
<proteinExistence type="predicted"/>
<dbReference type="InterPro" id="IPR046373">
    <property type="entry name" value="Acyl-CoA_Oxase/DH_mid-dom_sf"/>
</dbReference>
<dbReference type="SUPFAM" id="SSF56645">
    <property type="entry name" value="Acyl-CoA dehydrogenase NM domain-like"/>
    <property type="match status" value="1"/>
</dbReference>
<protein>
    <submittedName>
        <fullName evidence="1">Acyl-CoA dehydrogenase</fullName>
    </submittedName>
</protein>
<dbReference type="GO" id="GO:0016627">
    <property type="term" value="F:oxidoreductase activity, acting on the CH-CH group of donors"/>
    <property type="evidence" value="ECO:0007669"/>
    <property type="project" value="InterPro"/>
</dbReference>
<organism evidence="1 2">
    <name type="scientific">Delftia acidovorans</name>
    <name type="common">Pseudomonas acidovorans</name>
    <name type="synonym">Comamonas acidovorans</name>
    <dbReference type="NCBI Taxonomy" id="80866"/>
    <lineage>
        <taxon>Bacteria</taxon>
        <taxon>Pseudomonadati</taxon>
        <taxon>Pseudomonadota</taxon>
        <taxon>Betaproteobacteria</taxon>
        <taxon>Burkholderiales</taxon>
        <taxon>Comamonadaceae</taxon>
        <taxon>Delftia</taxon>
    </lineage>
</organism>
<gene>
    <name evidence="1" type="ORF">I6G66_24085</name>
</gene>
<dbReference type="EMBL" id="CP065668">
    <property type="protein sequence ID" value="QPS07329.1"/>
    <property type="molecule type" value="Genomic_DNA"/>
</dbReference>
<evidence type="ECO:0000313" key="2">
    <source>
        <dbReference type="Proteomes" id="UP000594778"/>
    </source>
</evidence>
<dbReference type="Gene3D" id="2.40.110.10">
    <property type="entry name" value="Butyryl-CoA Dehydrogenase, subunit A, domain 2"/>
    <property type="match status" value="1"/>
</dbReference>
<sequence length="369" mass="38680">MVQQNNEHAQAWTDSETLARALHGHEELSPSDQLALLVAQGADRLPLPGRGHTLQRWRALAEVAAHSLGLAKLYEGHTDALAILYELQADLATEGLRWAVWCAEPPGERVQATAASPDATQRTTLQAGSAVRLSGHKPWCSGARAVDRALVSGWLADGQRCLIAVTMDQPGIRRDDSHWQAVGMAASASADVHFDGATGVLVGAPGQYLSRPGFHHGGAGVAACWHGAAARIASHLLQAVTQGGDPHRLAHLGALDVALGSAASLLREAAADIDARPSDPCLLAVSRARLAVEAAAEDVLRRVPRAIGPGPLCKNKSLARLMADLPVFIRQSHAERDQAALGRLLAEMEQATVSTPASAPGAGAPAWTL</sequence>
<dbReference type="RefSeq" id="WP_183021108.1">
    <property type="nucleotide sequence ID" value="NZ_CP065668.1"/>
</dbReference>
<dbReference type="Proteomes" id="UP000594778">
    <property type="component" value="Chromosome"/>
</dbReference>
<dbReference type="AlphaFoldDB" id="A0A7T2S1X5"/>
<name>A0A7T2S1X5_DELAC</name>
<evidence type="ECO:0000313" key="1">
    <source>
        <dbReference type="EMBL" id="QPS07329.1"/>
    </source>
</evidence>
<reference evidence="1 2" key="1">
    <citation type="submission" date="2020-12" db="EMBL/GenBank/DDBJ databases">
        <title>FDA dAtabase for Regulatory Grade micrObial Sequences (FDA-ARGOS): Supporting development and validation of Infectious Disease Dx tests.</title>
        <authorList>
            <person name="Sproer C."/>
            <person name="Gronow S."/>
            <person name="Severitt S."/>
            <person name="Schroder I."/>
            <person name="Tallon L."/>
            <person name="Sadzewicz L."/>
            <person name="Zhao X."/>
            <person name="Boylan J."/>
            <person name="Ott S."/>
            <person name="Bowen H."/>
            <person name="Vavikolanu K."/>
            <person name="Mehta A."/>
            <person name="Aluvathingal J."/>
            <person name="Nadendla S."/>
            <person name="Lowell S."/>
            <person name="Myers T."/>
            <person name="Yan Y."/>
            <person name="Sichtig H."/>
        </authorList>
    </citation>
    <scope>NUCLEOTIDE SEQUENCE [LARGE SCALE GENOMIC DNA]</scope>
    <source>
        <strain evidence="1 2">FDAARGOS_909</strain>
    </source>
</reference>
<dbReference type="InterPro" id="IPR009100">
    <property type="entry name" value="AcylCoA_DH/oxidase_NM_dom_sf"/>
</dbReference>